<feature type="transmembrane region" description="Helical" evidence="1">
    <location>
        <begin position="12"/>
        <end position="33"/>
    </location>
</feature>
<evidence type="ECO:0000256" key="1">
    <source>
        <dbReference type="SAM" id="Phobius"/>
    </source>
</evidence>
<feature type="transmembrane region" description="Helical" evidence="1">
    <location>
        <begin position="144"/>
        <end position="164"/>
    </location>
</feature>
<feature type="transmembrane region" description="Helical" evidence="1">
    <location>
        <begin position="103"/>
        <end position="124"/>
    </location>
</feature>
<dbReference type="EMBL" id="JAIRBA010000022">
    <property type="protein sequence ID" value="MCG2419584.1"/>
    <property type="molecule type" value="Genomic_DNA"/>
</dbReference>
<reference evidence="2" key="1">
    <citation type="submission" date="2021-09" db="EMBL/GenBank/DDBJ databases">
        <title>Genome of Aequorivita sp. strain F47161.</title>
        <authorList>
            <person name="Wang Y."/>
        </authorList>
    </citation>
    <scope>NUCLEOTIDE SEQUENCE</scope>
    <source>
        <strain evidence="2">F47161</strain>
    </source>
</reference>
<feature type="transmembrane region" description="Helical" evidence="1">
    <location>
        <begin position="72"/>
        <end position="91"/>
    </location>
</feature>
<keyword evidence="1" id="KW-0472">Membrane</keyword>
<evidence type="ECO:0000313" key="2">
    <source>
        <dbReference type="EMBL" id="MCG2419584.1"/>
    </source>
</evidence>
<accession>A0A9X1U1A3</accession>
<dbReference type="RefSeq" id="WP_237603372.1">
    <property type="nucleotide sequence ID" value="NZ_JAIRBA010000022.1"/>
</dbReference>
<name>A0A9X1U1A3_9FLAO</name>
<dbReference type="AlphaFoldDB" id="A0A9X1U1A3"/>
<feature type="transmembrane region" description="Helical" evidence="1">
    <location>
        <begin position="39"/>
        <end position="60"/>
    </location>
</feature>
<sequence length="222" mass="26202">MKTIKTFLFNRFNILFPLLSLTALCIILLAIRSKSTHSFFYLFLAWNLFLAMVPFFISLYAKTRVPLKKHKLYLLLLLWLLFLPNAPYILTDLIHLRLSPIKWLGFDAFMIALFAITGLAFYLYSVKDIEEVLYNHFNRKVTSVFLVTLPFLVGFGIYLGRVLRWNSWDILHNPSDLFTDIFEIFTNPIIHFEAWLFTFLIGLLLKLCRWASEKFLFNRIGV</sequence>
<dbReference type="Proteomes" id="UP001139461">
    <property type="component" value="Unassembled WGS sequence"/>
</dbReference>
<dbReference type="Pfam" id="PF07099">
    <property type="entry name" value="DUF1361"/>
    <property type="match status" value="1"/>
</dbReference>
<organism evidence="2 3">
    <name type="scientific">Aequorivita vitellina</name>
    <dbReference type="NCBI Taxonomy" id="2874475"/>
    <lineage>
        <taxon>Bacteria</taxon>
        <taxon>Pseudomonadati</taxon>
        <taxon>Bacteroidota</taxon>
        <taxon>Flavobacteriia</taxon>
        <taxon>Flavobacteriales</taxon>
        <taxon>Flavobacteriaceae</taxon>
        <taxon>Aequorivita</taxon>
    </lineage>
</organism>
<keyword evidence="3" id="KW-1185">Reference proteome</keyword>
<keyword evidence="1" id="KW-1133">Transmembrane helix</keyword>
<comment type="caution">
    <text evidence="2">The sequence shown here is derived from an EMBL/GenBank/DDBJ whole genome shotgun (WGS) entry which is preliminary data.</text>
</comment>
<evidence type="ECO:0000313" key="3">
    <source>
        <dbReference type="Proteomes" id="UP001139461"/>
    </source>
</evidence>
<feature type="transmembrane region" description="Helical" evidence="1">
    <location>
        <begin position="184"/>
        <end position="205"/>
    </location>
</feature>
<dbReference type="InterPro" id="IPR009793">
    <property type="entry name" value="DUF1361"/>
</dbReference>
<keyword evidence="1" id="KW-0812">Transmembrane</keyword>
<protein>
    <submittedName>
        <fullName evidence="2">DUF1361 domain-containing protein</fullName>
    </submittedName>
</protein>
<proteinExistence type="predicted"/>
<gene>
    <name evidence="2" type="ORF">K8089_11170</name>
</gene>